<dbReference type="InterPro" id="IPR004360">
    <property type="entry name" value="Glyas_Fos-R_dOase_dom"/>
</dbReference>
<reference evidence="3" key="2">
    <citation type="journal article" date="2021" name="Genome Biol. Evol.">
        <title>Developing a high-quality reference genome for a parasitic bivalve with doubly uniparental inheritance (Bivalvia: Unionida).</title>
        <authorList>
            <person name="Smith C.H."/>
        </authorList>
    </citation>
    <scope>NUCLEOTIDE SEQUENCE</scope>
    <source>
        <strain evidence="3">CHS0354</strain>
        <tissue evidence="3">Mantle</tissue>
    </source>
</reference>
<gene>
    <name evidence="3" type="ORF">CHS0354_035208</name>
</gene>
<dbReference type="PROSITE" id="PS51819">
    <property type="entry name" value="VOC"/>
    <property type="match status" value="1"/>
</dbReference>
<evidence type="ECO:0000313" key="3">
    <source>
        <dbReference type="EMBL" id="KAK3584128.1"/>
    </source>
</evidence>
<organism evidence="3 4">
    <name type="scientific">Potamilus streckersoni</name>
    <dbReference type="NCBI Taxonomy" id="2493646"/>
    <lineage>
        <taxon>Eukaryota</taxon>
        <taxon>Metazoa</taxon>
        <taxon>Spiralia</taxon>
        <taxon>Lophotrochozoa</taxon>
        <taxon>Mollusca</taxon>
        <taxon>Bivalvia</taxon>
        <taxon>Autobranchia</taxon>
        <taxon>Heteroconchia</taxon>
        <taxon>Palaeoheterodonta</taxon>
        <taxon>Unionida</taxon>
        <taxon>Unionoidea</taxon>
        <taxon>Unionidae</taxon>
        <taxon>Ambleminae</taxon>
        <taxon>Lampsilini</taxon>
        <taxon>Potamilus</taxon>
    </lineage>
</organism>
<dbReference type="PANTHER" id="PTHR21366:SF22">
    <property type="entry name" value="VOC DOMAIN-CONTAINING PROTEIN"/>
    <property type="match status" value="1"/>
</dbReference>
<dbReference type="Pfam" id="PF00903">
    <property type="entry name" value="Glyoxalase"/>
    <property type="match status" value="1"/>
</dbReference>
<dbReference type="InterPro" id="IPR037523">
    <property type="entry name" value="VOC_core"/>
</dbReference>
<dbReference type="InterPro" id="IPR050383">
    <property type="entry name" value="GlyoxalaseI/FosfomycinResist"/>
</dbReference>
<accession>A0AAE0VMW6</accession>
<sequence>MIKFSYTILYVRDVEKTLTFYEQAFGFLRKFITPEKDYGELDTGNTTLSFALHRLAQSNLSCGFFPRQPQERPLGIEICFITDDMKNALKKAADAGALIITPPKHKPWGQTVAFLRDPEGFLIELATEITG</sequence>
<evidence type="ECO:0000259" key="2">
    <source>
        <dbReference type="PROSITE" id="PS51819"/>
    </source>
</evidence>
<evidence type="ECO:0000256" key="1">
    <source>
        <dbReference type="ARBA" id="ARBA00040140"/>
    </source>
</evidence>
<comment type="caution">
    <text evidence="3">The sequence shown here is derived from an EMBL/GenBank/DDBJ whole genome shotgun (WGS) entry which is preliminary data.</text>
</comment>
<protein>
    <recommendedName>
        <fullName evidence="1">Glyoxalase domain-containing protein 5</fullName>
    </recommendedName>
</protein>
<dbReference type="AlphaFoldDB" id="A0AAE0VMW6"/>
<dbReference type="SUPFAM" id="SSF54593">
    <property type="entry name" value="Glyoxalase/Bleomycin resistance protein/Dihydroxybiphenyl dioxygenase"/>
    <property type="match status" value="1"/>
</dbReference>
<keyword evidence="4" id="KW-1185">Reference proteome</keyword>
<reference evidence="3" key="1">
    <citation type="journal article" date="2021" name="Genome Biol. Evol.">
        <title>A High-Quality Reference Genome for a Parasitic Bivalve with Doubly Uniparental Inheritance (Bivalvia: Unionida).</title>
        <authorList>
            <person name="Smith C.H."/>
        </authorList>
    </citation>
    <scope>NUCLEOTIDE SEQUENCE</scope>
    <source>
        <strain evidence="3">CHS0354</strain>
    </source>
</reference>
<proteinExistence type="predicted"/>
<feature type="domain" description="VOC" evidence="2">
    <location>
        <begin position="3"/>
        <end position="128"/>
    </location>
</feature>
<dbReference type="Proteomes" id="UP001195483">
    <property type="component" value="Unassembled WGS sequence"/>
</dbReference>
<dbReference type="EMBL" id="JAEAOA010002069">
    <property type="protein sequence ID" value="KAK3584128.1"/>
    <property type="molecule type" value="Genomic_DNA"/>
</dbReference>
<dbReference type="Gene3D" id="3.10.180.10">
    <property type="entry name" value="2,3-Dihydroxybiphenyl 1,2-Dioxygenase, domain 1"/>
    <property type="match status" value="1"/>
</dbReference>
<dbReference type="CDD" id="cd07264">
    <property type="entry name" value="VOC_like"/>
    <property type="match status" value="1"/>
</dbReference>
<reference evidence="3" key="3">
    <citation type="submission" date="2023-05" db="EMBL/GenBank/DDBJ databases">
        <authorList>
            <person name="Smith C.H."/>
        </authorList>
    </citation>
    <scope>NUCLEOTIDE SEQUENCE</scope>
    <source>
        <strain evidence="3">CHS0354</strain>
        <tissue evidence="3">Mantle</tissue>
    </source>
</reference>
<dbReference type="InterPro" id="IPR029068">
    <property type="entry name" value="Glyas_Bleomycin-R_OHBP_Dase"/>
</dbReference>
<dbReference type="PANTHER" id="PTHR21366">
    <property type="entry name" value="GLYOXALASE FAMILY PROTEIN"/>
    <property type="match status" value="1"/>
</dbReference>
<evidence type="ECO:0000313" key="4">
    <source>
        <dbReference type="Proteomes" id="UP001195483"/>
    </source>
</evidence>
<name>A0AAE0VMW6_9BIVA</name>